<reference evidence="2 3" key="1">
    <citation type="submission" date="2023-07" db="EMBL/GenBank/DDBJ databases">
        <title>Genomic Encyclopedia of Type Strains, Phase IV (KMG-IV): sequencing the most valuable type-strain genomes for metagenomic binning, comparative biology and taxonomic classification.</title>
        <authorList>
            <person name="Goeker M."/>
        </authorList>
    </citation>
    <scope>NUCLEOTIDE SEQUENCE [LARGE SCALE GENOMIC DNA]</scope>
    <source>
        <strain evidence="2 3">DSM 40573</strain>
    </source>
</reference>
<sequence>MAAWTWRFEKADGTQVEPAVAPEEFTTQGDAESWIGENWKALQDGGADQVRLLEDDTEIYGPMSLHADETTAAEAESAGEEA</sequence>
<dbReference type="EMBL" id="JAUSWC010000011">
    <property type="protein sequence ID" value="MDQ0488629.1"/>
    <property type="molecule type" value="Genomic_DNA"/>
</dbReference>
<comment type="caution">
    <text evidence="2">The sequence shown here is derived from an EMBL/GenBank/DDBJ whole genome shotgun (WGS) entry which is preliminary data.</text>
</comment>
<feature type="region of interest" description="Disordered" evidence="1">
    <location>
        <begin position="62"/>
        <end position="82"/>
    </location>
</feature>
<organism evidence="2 3">
    <name type="scientific">Streptomyces thermodiastaticus</name>
    <dbReference type="NCBI Taxonomy" id="44061"/>
    <lineage>
        <taxon>Bacteria</taxon>
        <taxon>Bacillati</taxon>
        <taxon>Actinomycetota</taxon>
        <taxon>Actinomycetes</taxon>
        <taxon>Kitasatosporales</taxon>
        <taxon>Streptomycetaceae</taxon>
        <taxon>Streptomyces</taxon>
    </lineage>
</organism>
<proteinExistence type="predicted"/>
<dbReference type="Proteomes" id="UP001236795">
    <property type="component" value="Unassembled WGS sequence"/>
</dbReference>
<name>A0ABU0KGX9_9ACTN</name>
<protein>
    <submittedName>
        <fullName evidence="2">Uncharacterized protein</fullName>
    </submittedName>
</protein>
<evidence type="ECO:0000256" key="1">
    <source>
        <dbReference type="SAM" id="MobiDB-lite"/>
    </source>
</evidence>
<keyword evidence="3" id="KW-1185">Reference proteome</keyword>
<accession>A0ABU0KGX9</accession>
<evidence type="ECO:0000313" key="3">
    <source>
        <dbReference type="Proteomes" id="UP001236795"/>
    </source>
</evidence>
<evidence type="ECO:0000313" key="2">
    <source>
        <dbReference type="EMBL" id="MDQ0488629.1"/>
    </source>
</evidence>
<dbReference type="RefSeq" id="WP_136237795.1">
    <property type="nucleotide sequence ID" value="NZ_JAUSWC010000011.1"/>
</dbReference>
<gene>
    <name evidence="2" type="ORF">QO019_003496</name>
</gene>